<reference evidence="1 2" key="1">
    <citation type="journal article" date="2014" name="Genome Announc.">
        <title>Genome Sequence of Lactobacillus fabifermentans Strain T30PCM01, Isolated from Fermenting Grape Marc.</title>
        <authorList>
            <person name="Treu L."/>
            <person name="Vendramin V."/>
            <person name="Bovo B."/>
            <person name="Giacomini A."/>
            <person name="Corich V."/>
            <person name="Campanaro S."/>
        </authorList>
    </citation>
    <scope>NUCLEOTIDE SEQUENCE [LARGE SCALE GENOMIC DNA]</scope>
    <source>
        <strain evidence="1 2">T30PCM01</strain>
    </source>
</reference>
<organism evidence="1 2">
    <name type="scientific">Lactiplantibacillus fabifermentans T30PCM01</name>
    <dbReference type="NCBI Taxonomy" id="1400520"/>
    <lineage>
        <taxon>Bacteria</taxon>
        <taxon>Bacillati</taxon>
        <taxon>Bacillota</taxon>
        <taxon>Bacilli</taxon>
        <taxon>Lactobacillales</taxon>
        <taxon>Lactobacillaceae</taxon>
        <taxon>Lactiplantibacillus</taxon>
    </lineage>
</organism>
<comment type="caution">
    <text evidence="1">The sequence shown here is derived from an EMBL/GenBank/DDBJ whole genome shotgun (WGS) entry which is preliminary data.</text>
</comment>
<sequence>MNKISASSKAAVSLSSLATAFKIENAFYFKLY</sequence>
<evidence type="ECO:0000313" key="2">
    <source>
        <dbReference type="Proteomes" id="UP000019247"/>
    </source>
</evidence>
<name>W6T4V9_9LACO</name>
<proteinExistence type="predicted"/>
<dbReference type="HOGENOM" id="CLU_3390012_0_0_9"/>
<dbReference type="AlphaFoldDB" id="W6T4V9"/>
<dbReference type="Proteomes" id="UP000019247">
    <property type="component" value="Unassembled WGS sequence"/>
</dbReference>
<protein>
    <submittedName>
        <fullName evidence="1">Uncharacterized protein</fullName>
    </submittedName>
</protein>
<dbReference type="EMBL" id="AWWK01000075">
    <property type="protein sequence ID" value="ETY72972.1"/>
    <property type="molecule type" value="Genomic_DNA"/>
</dbReference>
<accession>W6T4V9</accession>
<evidence type="ECO:0000313" key="1">
    <source>
        <dbReference type="EMBL" id="ETY72972.1"/>
    </source>
</evidence>
<gene>
    <name evidence="1" type="ORF">LFAB_14815</name>
</gene>